<dbReference type="Pfam" id="PF08282">
    <property type="entry name" value="Hydrolase_3"/>
    <property type="match status" value="1"/>
</dbReference>
<dbReference type="SUPFAM" id="SSF56784">
    <property type="entry name" value="HAD-like"/>
    <property type="match status" value="1"/>
</dbReference>
<dbReference type="InterPro" id="IPR036412">
    <property type="entry name" value="HAD-like_sf"/>
</dbReference>
<dbReference type="Gene3D" id="3.40.50.1000">
    <property type="entry name" value="HAD superfamily/HAD-like"/>
    <property type="match status" value="1"/>
</dbReference>
<organism evidence="1 2">
    <name type="scientific">Listeria booriae</name>
    <dbReference type="NCBI Taxonomy" id="1552123"/>
    <lineage>
        <taxon>Bacteria</taxon>
        <taxon>Bacillati</taxon>
        <taxon>Bacillota</taxon>
        <taxon>Bacilli</taxon>
        <taxon>Bacillales</taxon>
        <taxon>Listeriaceae</taxon>
        <taxon>Listeria</taxon>
    </lineage>
</organism>
<dbReference type="RefSeq" id="WP_185495861.1">
    <property type="nucleotide sequence ID" value="NZ_JAARUV010000072.1"/>
</dbReference>
<comment type="caution">
    <text evidence="1">The sequence shown here is derived from an EMBL/GenBank/DDBJ whole genome shotgun (WGS) entry which is preliminary data.</text>
</comment>
<gene>
    <name evidence="1" type="ORF">HCA46_17910</name>
</gene>
<dbReference type="GO" id="GO:0016791">
    <property type="term" value="F:phosphatase activity"/>
    <property type="evidence" value="ECO:0007669"/>
    <property type="project" value="TreeGrafter"/>
</dbReference>
<dbReference type="InterPro" id="IPR023214">
    <property type="entry name" value="HAD_sf"/>
</dbReference>
<dbReference type="GO" id="GO:0000287">
    <property type="term" value="F:magnesium ion binding"/>
    <property type="evidence" value="ECO:0007669"/>
    <property type="project" value="TreeGrafter"/>
</dbReference>
<feature type="non-terminal residue" evidence="1">
    <location>
        <position position="48"/>
    </location>
</feature>
<dbReference type="PANTHER" id="PTHR10000">
    <property type="entry name" value="PHOSPHOSERINE PHOSPHATASE"/>
    <property type="match status" value="1"/>
</dbReference>
<dbReference type="PANTHER" id="PTHR10000:SF25">
    <property type="entry name" value="PHOSPHATASE YKRA-RELATED"/>
    <property type="match status" value="1"/>
</dbReference>
<proteinExistence type="predicted"/>
<dbReference type="GO" id="GO:0005829">
    <property type="term" value="C:cytosol"/>
    <property type="evidence" value="ECO:0007669"/>
    <property type="project" value="TreeGrafter"/>
</dbReference>
<protein>
    <submittedName>
        <fullName evidence="1">HAD hydrolase family protein</fullName>
    </submittedName>
</protein>
<dbReference type="Proteomes" id="UP000547643">
    <property type="component" value="Unassembled WGS sequence"/>
</dbReference>
<keyword evidence="1" id="KW-0378">Hydrolase</keyword>
<name>A0A7X0XUB2_9LIST</name>
<reference evidence="1 2" key="1">
    <citation type="submission" date="2020-03" db="EMBL/GenBank/DDBJ databases">
        <title>Soil Listeria distribution.</title>
        <authorList>
            <person name="Liao J."/>
            <person name="Wiedmann M."/>
        </authorList>
    </citation>
    <scope>NUCLEOTIDE SEQUENCE [LARGE SCALE GENOMIC DNA]</scope>
    <source>
        <strain evidence="1 2">FSL L7-1017</strain>
    </source>
</reference>
<evidence type="ECO:0000313" key="1">
    <source>
        <dbReference type="EMBL" id="MBC1780699.1"/>
    </source>
</evidence>
<accession>A0A7X0XUB2</accession>
<sequence length="48" mass="5100">MSKIVFFDVDGTLVGETKEIPASAKQAIAKLKENGVYVAIATGRGPFM</sequence>
<evidence type="ECO:0000313" key="2">
    <source>
        <dbReference type="Proteomes" id="UP000547643"/>
    </source>
</evidence>
<dbReference type="AlphaFoldDB" id="A0A7X0XUB2"/>
<dbReference type="EMBL" id="JAARUV010000072">
    <property type="protein sequence ID" value="MBC1780699.1"/>
    <property type="molecule type" value="Genomic_DNA"/>
</dbReference>